<reference evidence="1 2" key="1">
    <citation type="submission" date="2019-03" db="EMBL/GenBank/DDBJ databases">
        <title>Sequencing the genomes of 1000 actinobacteria strains.</title>
        <authorList>
            <person name="Klenk H.-P."/>
        </authorList>
    </citation>
    <scope>NUCLEOTIDE SEQUENCE [LARGE SCALE GENOMIC DNA]</scope>
    <source>
        <strain evidence="1 2">DSM 43805</strain>
    </source>
</reference>
<sequence>MQVDALRGGWPEEVLTGRYWFQTYGGTMADEVMSDVAGFLTLGLAEPETSTKLKITDASGRPMMSVRRRSAPGIQAIGTRRNEPWITLLQHKPQAQAQQPYLLRRMRAQLTDGRRTIRSRVRRAGREFTADWRRINPRPLQIWDILDNRMNRIIGRLAVPIDVPSARWAIFGATGRPAAMLHVEPGCLTVRVGARPVAQFVKIDRTHRVDVAGAGPAGLDPRLVLACALLEYAHLSDV</sequence>
<organism evidence="1 2">
    <name type="scientific">Paractinoplanes brasiliensis</name>
    <dbReference type="NCBI Taxonomy" id="52695"/>
    <lineage>
        <taxon>Bacteria</taxon>
        <taxon>Bacillati</taxon>
        <taxon>Actinomycetota</taxon>
        <taxon>Actinomycetes</taxon>
        <taxon>Micromonosporales</taxon>
        <taxon>Micromonosporaceae</taxon>
        <taxon>Paractinoplanes</taxon>
    </lineage>
</organism>
<dbReference type="EMBL" id="SNWR01000002">
    <property type="protein sequence ID" value="TDO32788.1"/>
    <property type="molecule type" value="Genomic_DNA"/>
</dbReference>
<dbReference type="RefSeq" id="WP_133878716.1">
    <property type="nucleotide sequence ID" value="NZ_BOMD01000091.1"/>
</dbReference>
<name>A0A4V3C688_9ACTN</name>
<comment type="caution">
    <text evidence="1">The sequence shown here is derived from an EMBL/GenBank/DDBJ whole genome shotgun (WGS) entry which is preliminary data.</text>
</comment>
<evidence type="ECO:0008006" key="3">
    <source>
        <dbReference type="Google" id="ProtNLM"/>
    </source>
</evidence>
<protein>
    <recommendedName>
        <fullName evidence="3">Scramblase</fullName>
    </recommendedName>
</protein>
<proteinExistence type="predicted"/>
<accession>A0A4V3C688</accession>
<gene>
    <name evidence="1" type="ORF">C8E87_8260</name>
</gene>
<keyword evidence="2" id="KW-1185">Reference proteome</keyword>
<dbReference type="Proteomes" id="UP000294901">
    <property type="component" value="Unassembled WGS sequence"/>
</dbReference>
<evidence type="ECO:0000313" key="1">
    <source>
        <dbReference type="EMBL" id="TDO32788.1"/>
    </source>
</evidence>
<evidence type="ECO:0000313" key="2">
    <source>
        <dbReference type="Proteomes" id="UP000294901"/>
    </source>
</evidence>
<dbReference type="AlphaFoldDB" id="A0A4V3C688"/>